<gene>
    <name evidence="2" type="ORF">DFJ64_3555</name>
</gene>
<evidence type="ECO:0000259" key="1">
    <source>
        <dbReference type="SMART" id="SM00833"/>
    </source>
</evidence>
<dbReference type="InterPro" id="IPR051927">
    <property type="entry name" value="Zn_Chap_cDPG_Synth"/>
</dbReference>
<organism evidence="2 3">
    <name type="scientific">Thermasporomyces composti</name>
    <dbReference type="NCBI Taxonomy" id="696763"/>
    <lineage>
        <taxon>Bacteria</taxon>
        <taxon>Bacillati</taxon>
        <taxon>Actinomycetota</taxon>
        <taxon>Actinomycetes</taxon>
        <taxon>Propionibacteriales</taxon>
        <taxon>Nocardioidaceae</taxon>
        <taxon>Thermasporomyces</taxon>
    </lineage>
</organism>
<evidence type="ECO:0000313" key="2">
    <source>
        <dbReference type="EMBL" id="REF38085.1"/>
    </source>
</evidence>
<dbReference type="OrthoDB" id="9808822at2"/>
<dbReference type="SUPFAM" id="SSF90002">
    <property type="entry name" value="Hypothetical protein YjiA, C-terminal domain"/>
    <property type="match status" value="1"/>
</dbReference>
<comment type="caution">
    <text evidence="2">The sequence shown here is derived from an EMBL/GenBank/DDBJ whole genome shotgun (WGS) entry which is preliminary data.</text>
</comment>
<dbReference type="SMART" id="SM00833">
    <property type="entry name" value="CobW_C"/>
    <property type="match status" value="1"/>
</dbReference>
<dbReference type="AlphaFoldDB" id="A0A3D9VG00"/>
<proteinExistence type="predicted"/>
<name>A0A3D9VG00_THECX</name>
<feature type="domain" description="CobW C-terminal" evidence="1">
    <location>
        <begin position="245"/>
        <end position="335"/>
    </location>
</feature>
<dbReference type="RefSeq" id="WP_147304748.1">
    <property type="nucleotide sequence ID" value="NZ_QTUC01000001.1"/>
</dbReference>
<dbReference type="PANTHER" id="PTHR43603:SF1">
    <property type="entry name" value="ZINC-REGULATED GTPASE METALLOPROTEIN ACTIVATOR 1"/>
    <property type="match status" value="1"/>
</dbReference>
<dbReference type="Pfam" id="PF07683">
    <property type="entry name" value="CobW_C"/>
    <property type="match status" value="1"/>
</dbReference>
<dbReference type="EMBL" id="QTUC01000001">
    <property type="protein sequence ID" value="REF38085.1"/>
    <property type="molecule type" value="Genomic_DNA"/>
</dbReference>
<accession>A0A3D9VG00</accession>
<protein>
    <submittedName>
        <fullName evidence="2">G3E family GTPase</fullName>
    </submittedName>
</protein>
<evidence type="ECO:0000313" key="3">
    <source>
        <dbReference type="Proteomes" id="UP000256485"/>
    </source>
</evidence>
<dbReference type="InterPro" id="IPR027417">
    <property type="entry name" value="P-loop_NTPase"/>
</dbReference>
<dbReference type="Proteomes" id="UP000256485">
    <property type="component" value="Unassembled WGS sequence"/>
</dbReference>
<dbReference type="Gene3D" id="3.40.50.300">
    <property type="entry name" value="P-loop containing nucleotide triphosphate hydrolases"/>
    <property type="match status" value="1"/>
</dbReference>
<dbReference type="InterPro" id="IPR011629">
    <property type="entry name" value="CobW-like_C"/>
</dbReference>
<sequence>MADPLPITILTSTSEVLRQTAVSALLCDVPRLVVLQHDLDTRRGDEPLRRVVYDLEGVVESGSVPLEHACLSCALREDVVPALVRLALRGRWERAILALPVTAEPGLVLDALTVGVVAGRPVSSVIRPGGVVATVDLTSVVADLFGDDLLIERGMAMTSDDRRAVGEVLAHQIECADVVATSGRPVPGDREAAVLRHLAPASSMVGDVHELDWIEALRHAGQAQGPARGDYRRAVLPPATEEHGVWTVDLTSWRPVHPARLHDRIVELAGGRQRSRGWFWLPTRPHAVCGWDNAGGQLSIGTVGRWSSTPRHTRIVVTGIDDSRARLREVFEGVLMTDSELARGLAHWEDRDDGFSPWLGEIDEAA</sequence>
<keyword evidence="3" id="KW-1185">Reference proteome</keyword>
<dbReference type="PANTHER" id="PTHR43603">
    <property type="entry name" value="COBW DOMAIN-CONTAINING PROTEIN DDB_G0274527"/>
    <property type="match status" value="1"/>
</dbReference>
<reference evidence="2 3" key="1">
    <citation type="submission" date="2018-08" db="EMBL/GenBank/DDBJ databases">
        <title>Sequencing the genomes of 1000 actinobacteria strains.</title>
        <authorList>
            <person name="Klenk H.-P."/>
        </authorList>
    </citation>
    <scope>NUCLEOTIDE SEQUENCE [LARGE SCALE GENOMIC DNA]</scope>
    <source>
        <strain evidence="2 3">DSM 22891</strain>
    </source>
</reference>